<dbReference type="RefSeq" id="WP_069156923.1">
    <property type="nucleotide sequence ID" value="NZ_DAWBJH010000023.1"/>
</dbReference>
<evidence type="ECO:0000313" key="2">
    <source>
        <dbReference type="EMBL" id="ODM11702.1"/>
    </source>
</evidence>
<evidence type="ECO:0000313" key="3">
    <source>
        <dbReference type="Proteomes" id="UP000095003"/>
    </source>
</evidence>
<proteinExistence type="predicted"/>
<comment type="caution">
    <text evidence="2">The sequence shown here is derived from an EMBL/GenBank/DDBJ whole genome shotgun (WGS) entry which is preliminary data.</text>
</comment>
<dbReference type="AlphaFoldDB" id="A0A1E3ASS9"/>
<sequence>MGKTCIYCKRNLGFLNGKINLNDGNAICTACAEKAGINTFSGTAIVAAQNISSENLIRMIDGKKPLTSEDMMLVPYREKNMARIDNFTPTNRVGILVQFDDNAKEFIVGNGDTADLFQYENIVDYELLQNGATVSKGSMGGAVVGGLLFGAAGAVAGAAGSKRVEIDVCTNLSIKLTLKDTYRKVCYITFINSSLATNSNAYNVAYTLAQNCMSYFKIACDMVQEGQKPNNTMVQSSNADELRKFKELLDDGIITEEEFRVKKKQLLGL</sequence>
<feature type="domain" description="SHOCT" evidence="1">
    <location>
        <begin position="240"/>
        <end position="267"/>
    </location>
</feature>
<name>A0A1E3ASS9_9FIRM</name>
<evidence type="ECO:0000259" key="1">
    <source>
        <dbReference type="Pfam" id="PF09851"/>
    </source>
</evidence>
<dbReference type="PATRIC" id="fig|1432052.3.peg.2555"/>
<dbReference type="InterPro" id="IPR018649">
    <property type="entry name" value="SHOCT"/>
</dbReference>
<dbReference type="Pfam" id="PF09851">
    <property type="entry name" value="SHOCT"/>
    <property type="match status" value="1"/>
</dbReference>
<organism evidence="2 3">
    <name type="scientific">Eisenbergiella tayi</name>
    <dbReference type="NCBI Taxonomy" id="1432052"/>
    <lineage>
        <taxon>Bacteria</taxon>
        <taxon>Bacillati</taxon>
        <taxon>Bacillota</taxon>
        <taxon>Clostridia</taxon>
        <taxon>Lachnospirales</taxon>
        <taxon>Lachnospiraceae</taxon>
        <taxon>Eisenbergiella</taxon>
    </lineage>
</organism>
<reference evidence="2 3" key="1">
    <citation type="submission" date="2016-07" db="EMBL/GenBank/DDBJ databases">
        <title>Characterization of isolates of Eisenbergiella tayi derived from blood cultures, using whole genome sequencing.</title>
        <authorList>
            <person name="Burdz T."/>
            <person name="Wiebe D."/>
            <person name="Huynh C."/>
            <person name="Bernard K."/>
        </authorList>
    </citation>
    <scope>NUCLEOTIDE SEQUENCE [LARGE SCALE GENOMIC DNA]</scope>
    <source>
        <strain evidence="2 3">NML 120489</strain>
    </source>
</reference>
<gene>
    <name evidence="2" type="ORF">BEH84_02317</name>
</gene>
<protein>
    <recommendedName>
        <fullName evidence="1">SHOCT domain-containing protein</fullName>
    </recommendedName>
</protein>
<dbReference type="EMBL" id="MCGI01000002">
    <property type="protein sequence ID" value="ODM11702.1"/>
    <property type="molecule type" value="Genomic_DNA"/>
</dbReference>
<dbReference type="GeneID" id="93305355"/>
<accession>A0A1E3ASS9</accession>
<dbReference type="Proteomes" id="UP000095003">
    <property type="component" value="Unassembled WGS sequence"/>
</dbReference>